<dbReference type="InterPro" id="IPR031322">
    <property type="entry name" value="Shikimate/glucono_kinase"/>
</dbReference>
<dbReference type="Pfam" id="PF01202">
    <property type="entry name" value="SKI"/>
    <property type="match status" value="1"/>
</dbReference>
<comment type="caution">
    <text evidence="1">The sequence shown here is derived from an EMBL/GenBank/DDBJ whole genome shotgun (WGS) entry which is preliminary data.</text>
</comment>
<gene>
    <name evidence="1" type="ORF">DAH51_26720</name>
</gene>
<dbReference type="Gene3D" id="3.40.50.300">
    <property type="entry name" value="P-loop containing nucleotide triphosphate hydrolases"/>
    <property type="match status" value="1"/>
</dbReference>
<dbReference type="AlphaFoldDB" id="A0A430BBP6"/>
<proteinExistence type="predicted"/>
<dbReference type="Proteomes" id="UP000287401">
    <property type="component" value="Unassembled WGS sequence"/>
</dbReference>
<dbReference type="EMBL" id="QRAL01000066">
    <property type="protein sequence ID" value="RSU45937.1"/>
    <property type="molecule type" value="Genomic_DNA"/>
</dbReference>
<evidence type="ECO:0000313" key="1">
    <source>
        <dbReference type="EMBL" id="RSU45937.1"/>
    </source>
</evidence>
<sequence length="90" mass="10039">MIDLEERKRWSPTKTILLIGPGGAGKSTVVSELAPLLDRRLIDLDQEFLRLVGNIGEFIRQSGYPAYKAQNSLLAKNIGKREIPRTCSVD</sequence>
<organism evidence="1 2">
    <name type="scientific">Sphingobium yanoikuyae</name>
    <name type="common">Sphingomonas yanoikuyae</name>
    <dbReference type="NCBI Taxonomy" id="13690"/>
    <lineage>
        <taxon>Bacteria</taxon>
        <taxon>Pseudomonadati</taxon>
        <taxon>Pseudomonadota</taxon>
        <taxon>Alphaproteobacteria</taxon>
        <taxon>Sphingomonadales</taxon>
        <taxon>Sphingomonadaceae</taxon>
        <taxon>Sphingobium</taxon>
    </lineage>
</organism>
<dbReference type="InterPro" id="IPR027417">
    <property type="entry name" value="P-loop_NTPase"/>
</dbReference>
<protein>
    <submittedName>
        <fullName evidence="1">Uncharacterized protein</fullName>
    </submittedName>
</protein>
<reference evidence="1 2" key="1">
    <citation type="submission" date="2018-07" db="EMBL/GenBank/DDBJ databases">
        <title>Genomic and Epidemiologic Investigation of an Indolent Hospital Outbreak.</title>
        <authorList>
            <person name="Johnson R.C."/>
            <person name="Deming C."/>
            <person name="Conlan S."/>
            <person name="Zellmer C.J."/>
            <person name="Michelin A.V."/>
            <person name="Lee-Lin S."/>
            <person name="Thomas P.J."/>
            <person name="Park M."/>
            <person name="Weingarten R.A."/>
            <person name="Less J."/>
            <person name="Dekker J.P."/>
            <person name="Frank K.M."/>
            <person name="Musser K.A."/>
            <person name="Mcquiston J.R."/>
            <person name="Henderson D.K."/>
            <person name="Lau A.F."/>
            <person name="Palmore T.N."/>
            <person name="Segre J.A."/>
        </authorList>
    </citation>
    <scope>NUCLEOTIDE SEQUENCE [LARGE SCALE GENOMIC DNA]</scope>
    <source>
        <strain evidence="1 2">SK-NIH.Env6_1116</strain>
    </source>
</reference>
<dbReference type="RefSeq" id="WP_126000246.1">
    <property type="nucleotide sequence ID" value="NZ_QRAL01000066.1"/>
</dbReference>
<accession>A0A430BBP6</accession>
<evidence type="ECO:0000313" key="2">
    <source>
        <dbReference type="Proteomes" id="UP000287401"/>
    </source>
</evidence>
<dbReference type="SUPFAM" id="SSF52540">
    <property type="entry name" value="P-loop containing nucleoside triphosphate hydrolases"/>
    <property type="match status" value="1"/>
</dbReference>
<name>A0A430BBP6_SPHYA</name>